<dbReference type="GO" id="GO:0016407">
    <property type="term" value="F:acetyltransferase activity"/>
    <property type="evidence" value="ECO:0007669"/>
    <property type="project" value="InterPro"/>
</dbReference>
<accession>A0A855X2Q3</accession>
<evidence type="ECO:0000256" key="1">
    <source>
        <dbReference type="ARBA" id="ARBA00006547"/>
    </source>
</evidence>
<sequence length="295" mass="33916">MWQVTIRLRRIKTCRNRIRMQMAGANDRRLFDSYLELLGLAPQPPTFDFLCRLVRAHLDRIPFENLSKLLYLRRDGRRSVPDLDVYLSGARDFHFGGTCYSNNPYLCRLLKHLGFQAELNGCDMQNPDVHIVIRVKLDGHEYLVDVGYAAPFLDPMPADAVSEYEIEFGISRYVLRPRDAEGCSRLDLYRNGELSHGYTVNPIYREHRFFAPAISDSYRQSATFMNALLLTRYSPDHSVVIHNYTLTEFNRKKSTLARLKNNSEVGAAIERHFGIPLGLVEEALHGMDLSGNAWS</sequence>
<reference evidence="2 3" key="1">
    <citation type="journal article" date="2018" name="ISME J.">
        <title>A methanotrophic archaeon couples anaerobic oxidation of methane to Fe(III) reduction.</title>
        <authorList>
            <person name="Cai C."/>
            <person name="Leu A.O."/>
            <person name="Xie G.J."/>
            <person name="Guo J."/>
            <person name="Feng Y."/>
            <person name="Zhao J.X."/>
            <person name="Tyson G.W."/>
            <person name="Yuan Z."/>
            <person name="Hu S."/>
        </authorList>
    </citation>
    <scope>NUCLEOTIDE SEQUENCE [LARGE SCALE GENOMIC DNA]</scope>
    <source>
        <strain evidence="2">FeB_12</strain>
    </source>
</reference>
<evidence type="ECO:0008006" key="4">
    <source>
        <dbReference type="Google" id="ProtNLM"/>
    </source>
</evidence>
<dbReference type="EMBL" id="PQAP01000032">
    <property type="protein sequence ID" value="PWB74447.1"/>
    <property type="molecule type" value="Genomic_DNA"/>
</dbReference>
<dbReference type="InterPro" id="IPR038765">
    <property type="entry name" value="Papain-like_cys_pep_sf"/>
</dbReference>
<dbReference type="Gene3D" id="3.30.2140.20">
    <property type="match status" value="1"/>
</dbReference>
<dbReference type="Pfam" id="PF00797">
    <property type="entry name" value="Acetyltransf_2"/>
    <property type="match status" value="1"/>
</dbReference>
<name>A0A855X2Q3_9BACT</name>
<evidence type="ECO:0000313" key="3">
    <source>
        <dbReference type="Proteomes" id="UP000250918"/>
    </source>
</evidence>
<dbReference type="SUPFAM" id="SSF54001">
    <property type="entry name" value="Cysteine proteinases"/>
    <property type="match status" value="1"/>
</dbReference>
<dbReference type="InterPro" id="IPR053710">
    <property type="entry name" value="Arylamine_NAT_domain_sf"/>
</dbReference>
<comment type="similarity">
    <text evidence="1">Belongs to the arylamine N-acetyltransferase family.</text>
</comment>
<gene>
    <name evidence="2" type="ORF">C3F09_03975</name>
</gene>
<dbReference type="PANTHER" id="PTHR11786">
    <property type="entry name" value="N-HYDROXYARYLAMINE O-ACETYLTRANSFERASE"/>
    <property type="match status" value="1"/>
</dbReference>
<dbReference type="AlphaFoldDB" id="A0A855X2Q3"/>
<dbReference type="InterPro" id="IPR001447">
    <property type="entry name" value="Arylamine_N-AcTrfase"/>
</dbReference>
<dbReference type="Proteomes" id="UP000250918">
    <property type="component" value="Unassembled WGS sequence"/>
</dbReference>
<protein>
    <recommendedName>
        <fullName evidence="4">Arylamine N-acetyltransferase</fullName>
    </recommendedName>
</protein>
<organism evidence="2 3">
    <name type="scientific">candidate division GN15 bacterium</name>
    <dbReference type="NCBI Taxonomy" id="2072418"/>
    <lineage>
        <taxon>Bacteria</taxon>
        <taxon>candidate division GN15</taxon>
    </lineage>
</organism>
<evidence type="ECO:0000313" key="2">
    <source>
        <dbReference type="EMBL" id="PWB74447.1"/>
    </source>
</evidence>
<proteinExistence type="inferred from homology"/>
<dbReference type="PANTHER" id="PTHR11786:SF0">
    <property type="entry name" value="ARYLAMINE N-ACETYLTRANSFERASE 4-RELATED"/>
    <property type="match status" value="1"/>
</dbReference>
<comment type="caution">
    <text evidence="2">The sequence shown here is derived from an EMBL/GenBank/DDBJ whole genome shotgun (WGS) entry which is preliminary data.</text>
</comment>